<evidence type="ECO:0000313" key="2">
    <source>
        <dbReference type="Proteomes" id="UP000274131"/>
    </source>
</evidence>
<sequence length="184" mass="20167">MVSYLPKFAINLLGQNRCSTVNCDPRIQLIPSAKFLSGRHAQIDVLSQSKAIGSILQLLELQSAFLETPVPELKLIILVLVVSSLASAAIKCKKGETAVRLARAEKHQVPICPTITIYESRKKKPEIPSQLAFDTFTCDALICRRCRCESGFMLSNSSSNAECVQICPITKKISIACERGDVIC</sequence>
<proteinExistence type="predicted"/>
<dbReference type="EMBL" id="UXUI01009358">
    <property type="protein sequence ID" value="VDD93549.1"/>
    <property type="molecule type" value="Genomic_DNA"/>
</dbReference>
<accession>A0A0N4VDX0</accession>
<dbReference type="Proteomes" id="UP000274131">
    <property type="component" value="Unassembled WGS sequence"/>
</dbReference>
<protein>
    <submittedName>
        <fullName evidence="3">FHA domain-containing protein</fullName>
    </submittedName>
</protein>
<keyword evidence="2" id="KW-1185">Reference proteome</keyword>
<gene>
    <name evidence="1" type="ORF">EVEC_LOCUS8300</name>
</gene>
<dbReference type="OrthoDB" id="5841154at2759"/>
<dbReference type="AlphaFoldDB" id="A0A0N4VDX0"/>
<reference evidence="3" key="1">
    <citation type="submission" date="2017-02" db="UniProtKB">
        <authorList>
            <consortium name="WormBaseParasite"/>
        </authorList>
    </citation>
    <scope>IDENTIFICATION</scope>
</reference>
<evidence type="ECO:0000313" key="1">
    <source>
        <dbReference type="EMBL" id="VDD93549.1"/>
    </source>
</evidence>
<reference evidence="1 2" key="2">
    <citation type="submission" date="2018-10" db="EMBL/GenBank/DDBJ databases">
        <authorList>
            <consortium name="Pathogen Informatics"/>
        </authorList>
    </citation>
    <scope>NUCLEOTIDE SEQUENCE [LARGE SCALE GENOMIC DNA]</scope>
</reference>
<dbReference type="WBParaSite" id="EVEC_0000884801-mRNA-1">
    <property type="protein sequence ID" value="EVEC_0000884801-mRNA-1"/>
    <property type="gene ID" value="EVEC_0000884801"/>
</dbReference>
<organism evidence="3">
    <name type="scientific">Enterobius vermicularis</name>
    <name type="common">Human pinworm</name>
    <dbReference type="NCBI Taxonomy" id="51028"/>
    <lineage>
        <taxon>Eukaryota</taxon>
        <taxon>Metazoa</taxon>
        <taxon>Ecdysozoa</taxon>
        <taxon>Nematoda</taxon>
        <taxon>Chromadorea</taxon>
        <taxon>Rhabditida</taxon>
        <taxon>Spirurina</taxon>
        <taxon>Oxyuridomorpha</taxon>
        <taxon>Oxyuroidea</taxon>
        <taxon>Oxyuridae</taxon>
        <taxon>Enterobius</taxon>
    </lineage>
</organism>
<evidence type="ECO:0000313" key="3">
    <source>
        <dbReference type="WBParaSite" id="EVEC_0000884801-mRNA-1"/>
    </source>
</evidence>
<name>A0A0N4VDX0_ENTVE</name>